<name>A0AAV9XNL0_9PEZI</name>
<evidence type="ECO:0000313" key="7">
    <source>
        <dbReference type="EMBL" id="KAK6543668.1"/>
    </source>
</evidence>
<evidence type="ECO:0000256" key="4">
    <source>
        <dbReference type="SAM" id="SignalP"/>
    </source>
</evidence>
<dbReference type="Gene3D" id="3.40.50.1820">
    <property type="entry name" value="alpha/beta hydrolase"/>
    <property type="match status" value="1"/>
</dbReference>
<dbReference type="AlphaFoldDB" id="A0AAV9XNL0"/>
<keyword evidence="4" id="KW-0732">Signal</keyword>
<accession>A0AAV9XNL0</accession>
<evidence type="ECO:0000313" key="8">
    <source>
        <dbReference type="Proteomes" id="UP001365542"/>
    </source>
</evidence>
<keyword evidence="8" id="KW-1185">Reference proteome</keyword>
<proteinExistence type="inferred from homology"/>
<reference evidence="7 8" key="1">
    <citation type="submission" date="2019-10" db="EMBL/GenBank/DDBJ databases">
        <authorList>
            <person name="Palmer J.M."/>
        </authorList>
    </citation>
    <scope>NUCLEOTIDE SEQUENCE [LARGE SCALE GENOMIC DNA]</scope>
    <source>
        <strain evidence="7 8">TWF694</strain>
    </source>
</reference>
<evidence type="ECO:0000259" key="5">
    <source>
        <dbReference type="Pfam" id="PF00561"/>
    </source>
</evidence>
<feature type="region of interest" description="Disordered" evidence="3">
    <location>
        <begin position="444"/>
        <end position="470"/>
    </location>
</feature>
<feature type="compositionally biased region" description="Polar residues" evidence="3">
    <location>
        <begin position="446"/>
        <end position="463"/>
    </location>
</feature>
<evidence type="ECO:0000256" key="2">
    <source>
        <dbReference type="ARBA" id="ARBA00022801"/>
    </source>
</evidence>
<evidence type="ECO:0000256" key="3">
    <source>
        <dbReference type="SAM" id="MobiDB-lite"/>
    </source>
</evidence>
<dbReference type="PANTHER" id="PTHR43248">
    <property type="entry name" value="2-SUCCINYL-6-HYDROXY-2,4-CYCLOHEXADIENE-1-CARBOXYLATE SYNTHASE"/>
    <property type="match status" value="1"/>
</dbReference>
<dbReference type="InterPro" id="IPR000073">
    <property type="entry name" value="AB_hydrolase_1"/>
</dbReference>
<dbReference type="InterPro" id="IPR013595">
    <property type="entry name" value="Pept_S33_TAP-like_C"/>
</dbReference>
<feature type="domain" description="Peptidase S33 tripeptidyl aminopeptidase-like C-terminal" evidence="6">
    <location>
        <begin position="511"/>
        <end position="608"/>
    </location>
</feature>
<evidence type="ECO:0000256" key="1">
    <source>
        <dbReference type="ARBA" id="ARBA00010088"/>
    </source>
</evidence>
<gene>
    <name evidence="7" type="ORF">TWF694_000406</name>
</gene>
<sequence>MSKVFGVALCLLAGVEAFMHPVVNPALIKRDTAGTPERERLFQNLTEDVNLKWGPCSTEKLEIAYECARLSVPLDYNKPENGLRAIVPIIKAPAAAGFPYKGSVLFNPGGPGALGTETLYDTEVVKKLRKNIFGEGWDIVGFDPRGLGYSIPYASCALQPDTLEVDRENATTTTIPKLRRRSPRRNKKRVHRPIQFSLSNSTNTPSKAFDLSFGMRVARDAPSWKDNASQDASSLAAQCLNYTAQYNQAGPHMNSVVVATDMLSIAKAIARGKEEPEDSVLVNFYGISYGTILGQYFASLYPDHVGKIFLDGVVDAETWIAKHEENTTTLHVDEGWSKFFPLCHEAGSKNCSFATGDSADDIRTRFNSLMVKLDATKFAQENHPEANLVAKVLDKTKQKILNGLYTPHRSFRDIADYLTYIEPLVYPTNPSDWDSAALLNGVPPSLSASGATPPSNSSAQSTTEPPPAPLDVLGESFNQVACTDARDLRGTEITAEEENAWLNSSKIAGFSQIPGKIACLSWSIRPSWEWFGPIGGTTATPMLFAGNLFDPITPYDNAKKATSLFRGAQMIYVDEVGHSTMNTKNECAFNHARQYFQDGTMPGNDVRCSPGPQPLVN</sequence>
<dbReference type="Pfam" id="PF08386">
    <property type="entry name" value="Abhydrolase_4"/>
    <property type="match status" value="1"/>
</dbReference>
<dbReference type="PANTHER" id="PTHR43248:SF25">
    <property type="entry name" value="AB HYDROLASE-1 DOMAIN-CONTAINING PROTEIN-RELATED"/>
    <property type="match status" value="1"/>
</dbReference>
<keyword evidence="2" id="KW-0378">Hydrolase</keyword>
<evidence type="ECO:0000259" key="6">
    <source>
        <dbReference type="Pfam" id="PF08386"/>
    </source>
</evidence>
<protein>
    <recommendedName>
        <fullName evidence="9">Peptidase S33 tripeptidyl aminopeptidase-like C-terminal domain-containing protein</fullName>
    </recommendedName>
</protein>
<dbReference type="InterPro" id="IPR029058">
    <property type="entry name" value="AB_hydrolase_fold"/>
</dbReference>
<dbReference type="InterPro" id="IPR051601">
    <property type="entry name" value="Serine_prot/Carboxylest_S33"/>
</dbReference>
<feature type="domain" description="AB hydrolase-1" evidence="5">
    <location>
        <begin position="104"/>
        <end position="320"/>
    </location>
</feature>
<dbReference type="GO" id="GO:0016787">
    <property type="term" value="F:hydrolase activity"/>
    <property type="evidence" value="ECO:0007669"/>
    <property type="project" value="UniProtKB-KW"/>
</dbReference>
<dbReference type="Pfam" id="PF00561">
    <property type="entry name" value="Abhydrolase_1"/>
    <property type="match status" value="1"/>
</dbReference>
<comment type="caution">
    <text evidence="7">The sequence shown here is derived from an EMBL/GenBank/DDBJ whole genome shotgun (WGS) entry which is preliminary data.</text>
</comment>
<dbReference type="SUPFAM" id="SSF53474">
    <property type="entry name" value="alpha/beta-Hydrolases"/>
    <property type="match status" value="1"/>
</dbReference>
<evidence type="ECO:0008006" key="9">
    <source>
        <dbReference type="Google" id="ProtNLM"/>
    </source>
</evidence>
<feature type="chain" id="PRO_5043676297" description="Peptidase S33 tripeptidyl aminopeptidase-like C-terminal domain-containing protein" evidence="4">
    <location>
        <begin position="18"/>
        <end position="617"/>
    </location>
</feature>
<dbReference type="Proteomes" id="UP001365542">
    <property type="component" value="Unassembled WGS sequence"/>
</dbReference>
<feature type="signal peptide" evidence="4">
    <location>
        <begin position="1"/>
        <end position="17"/>
    </location>
</feature>
<organism evidence="7 8">
    <name type="scientific">Orbilia ellipsospora</name>
    <dbReference type="NCBI Taxonomy" id="2528407"/>
    <lineage>
        <taxon>Eukaryota</taxon>
        <taxon>Fungi</taxon>
        <taxon>Dikarya</taxon>
        <taxon>Ascomycota</taxon>
        <taxon>Pezizomycotina</taxon>
        <taxon>Orbiliomycetes</taxon>
        <taxon>Orbiliales</taxon>
        <taxon>Orbiliaceae</taxon>
        <taxon>Orbilia</taxon>
    </lineage>
</organism>
<dbReference type="EMBL" id="JAVHJO010000001">
    <property type="protein sequence ID" value="KAK6543668.1"/>
    <property type="molecule type" value="Genomic_DNA"/>
</dbReference>
<comment type="similarity">
    <text evidence="1">Belongs to the peptidase S33 family.</text>
</comment>